<evidence type="ECO:0000313" key="3">
    <source>
        <dbReference type="Proteomes" id="UP001431783"/>
    </source>
</evidence>
<organism evidence="2 3">
    <name type="scientific">Henosepilachna vigintioctopunctata</name>
    <dbReference type="NCBI Taxonomy" id="420089"/>
    <lineage>
        <taxon>Eukaryota</taxon>
        <taxon>Metazoa</taxon>
        <taxon>Ecdysozoa</taxon>
        <taxon>Arthropoda</taxon>
        <taxon>Hexapoda</taxon>
        <taxon>Insecta</taxon>
        <taxon>Pterygota</taxon>
        <taxon>Neoptera</taxon>
        <taxon>Endopterygota</taxon>
        <taxon>Coleoptera</taxon>
        <taxon>Polyphaga</taxon>
        <taxon>Cucujiformia</taxon>
        <taxon>Coccinelloidea</taxon>
        <taxon>Coccinellidae</taxon>
        <taxon>Epilachninae</taxon>
        <taxon>Epilachnini</taxon>
        <taxon>Henosepilachna</taxon>
    </lineage>
</organism>
<sequence>MRRLLHRRYDQKLKLEIKQLTNEINQTINSIKSRQWEEALRQAEKQTNKMWEITRRLENSTENNNIPPIHGINGLQTTNDGKAEAIAETFEKTHRLKNTNQTIARKNTKKNEQNKNSNVL</sequence>
<reference evidence="2 3" key="1">
    <citation type="submission" date="2023-03" db="EMBL/GenBank/DDBJ databases">
        <title>Genome insight into feeding habits of ladybird beetles.</title>
        <authorList>
            <person name="Li H.-S."/>
            <person name="Huang Y.-H."/>
            <person name="Pang H."/>
        </authorList>
    </citation>
    <scope>NUCLEOTIDE SEQUENCE [LARGE SCALE GENOMIC DNA]</scope>
    <source>
        <strain evidence="2">SYSU_2023b</strain>
        <tissue evidence="2">Whole body</tissue>
    </source>
</reference>
<dbReference type="AlphaFoldDB" id="A0AAW1UB54"/>
<proteinExistence type="predicted"/>
<keyword evidence="3" id="KW-1185">Reference proteome</keyword>
<name>A0AAW1UB54_9CUCU</name>
<evidence type="ECO:0000256" key="1">
    <source>
        <dbReference type="SAM" id="MobiDB-lite"/>
    </source>
</evidence>
<feature type="region of interest" description="Disordered" evidence="1">
    <location>
        <begin position="96"/>
        <end position="120"/>
    </location>
</feature>
<feature type="compositionally biased region" description="Low complexity" evidence="1">
    <location>
        <begin position="63"/>
        <end position="74"/>
    </location>
</feature>
<accession>A0AAW1UB54</accession>
<feature type="region of interest" description="Disordered" evidence="1">
    <location>
        <begin position="58"/>
        <end position="77"/>
    </location>
</feature>
<dbReference type="Proteomes" id="UP001431783">
    <property type="component" value="Unassembled WGS sequence"/>
</dbReference>
<comment type="caution">
    <text evidence="2">The sequence shown here is derived from an EMBL/GenBank/DDBJ whole genome shotgun (WGS) entry which is preliminary data.</text>
</comment>
<evidence type="ECO:0000313" key="2">
    <source>
        <dbReference type="EMBL" id="KAK9878308.1"/>
    </source>
</evidence>
<gene>
    <name evidence="2" type="ORF">WA026_021323</name>
</gene>
<dbReference type="EMBL" id="JARQZJ010000046">
    <property type="protein sequence ID" value="KAK9878308.1"/>
    <property type="molecule type" value="Genomic_DNA"/>
</dbReference>
<protein>
    <submittedName>
        <fullName evidence="2">Uncharacterized protein</fullName>
    </submittedName>
</protein>